<evidence type="ECO:0000313" key="2">
    <source>
        <dbReference type="Proteomes" id="UP001236014"/>
    </source>
</evidence>
<accession>A0A9Y2MXL8</accession>
<proteinExistence type="predicted"/>
<dbReference type="RefSeq" id="WP_285971430.1">
    <property type="nucleotide sequence ID" value="NZ_CP127294.1"/>
</dbReference>
<dbReference type="KEGG" id="acab:QRX50_08630"/>
<dbReference type="EMBL" id="CP127294">
    <property type="protein sequence ID" value="WIX80813.1"/>
    <property type="molecule type" value="Genomic_DNA"/>
</dbReference>
<evidence type="ECO:0000313" key="1">
    <source>
        <dbReference type="EMBL" id="WIX80813.1"/>
    </source>
</evidence>
<sequence>MRLENTTSWRASWGSEQEIDIALYLRDVLALSVAEGQLLPPVEPAVPVRVPPAIDRAAVQAQWADWWTDLLEFIRVRGESGSRKPRSRFGRPAPGDGSAIDLAIQHFTPAAARHFTEARRPALHAALGAAGFYRRQIVAGDRLGQLVRETEVDLGRRARPFRLSVIEISVAGRVWLRTAEDQILVSSRFAEDVPSLEQAMRSVIRDLA</sequence>
<keyword evidence="2" id="KW-1185">Reference proteome</keyword>
<name>A0A9Y2MXL8_9PSEU</name>
<dbReference type="AlphaFoldDB" id="A0A9Y2MXL8"/>
<reference evidence="1 2" key="1">
    <citation type="submission" date="2023-06" db="EMBL/GenBank/DDBJ databases">
        <authorList>
            <person name="Oyuntsetseg B."/>
            <person name="Kim S.B."/>
        </authorList>
    </citation>
    <scope>NUCLEOTIDE SEQUENCE [LARGE SCALE GENOMIC DNA]</scope>
    <source>
        <strain evidence="1 2">2-15</strain>
    </source>
</reference>
<organism evidence="1 2">
    <name type="scientific">Amycolatopsis carbonis</name>
    <dbReference type="NCBI Taxonomy" id="715471"/>
    <lineage>
        <taxon>Bacteria</taxon>
        <taxon>Bacillati</taxon>
        <taxon>Actinomycetota</taxon>
        <taxon>Actinomycetes</taxon>
        <taxon>Pseudonocardiales</taxon>
        <taxon>Pseudonocardiaceae</taxon>
        <taxon>Amycolatopsis</taxon>
    </lineage>
</organism>
<gene>
    <name evidence="1" type="ORF">QRX50_08630</name>
</gene>
<dbReference type="Proteomes" id="UP001236014">
    <property type="component" value="Chromosome"/>
</dbReference>
<protein>
    <submittedName>
        <fullName evidence="1">Uncharacterized protein</fullName>
    </submittedName>
</protein>